<evidence type="ECO:0000313" key="2">
    <source>
        <dbReference type="EMBL" id="RID83709.1"/>
    </source>
</evidence>
<dbReference type="Pfam" id="PF20591">
    <property type="entry name" value="DUF6792"/>
    <property type="match status" value="1"/>
</dbReference>
<gene>
    <name evidence="2" type="ORF">D1953_15540</name>
</gene>
<comment type="caution">
    <text evidence="2">The sequence shown here is derived from an EMBL/GenBank/DDBJ whole genome shotgun (WGS) entry which is preliminary data.</text>
</comment>
<dbReference type="AlphaFoldDB" id="A0A398B1A2"/>
<protein>
    <recommendedName>
        <fullName evidence="1">DUF6792 domain-containing protein</fullName>
    </recommendedName>
</protein>
<dbReference type="InterPro" id="IPR046742">
    <property type="entry name" value="DUF6792"/>
</dbReference>
<reference evidence="2 3" key="1">
    <citation type="submission" date="2018-08" db="EMBL/GenBank/DDBJ databases">
        <title>Bacillus jemisoniae sp. nov., Bacillus chryseoplanitiae sp. nov., Bacillus resnikiae sp. nov., and Bacillus frankliniae sp. nov., isolated from Viking spacecraft and associated surfaces.</title>
        <authorList>
            <person name="Seuylemezian A."/>
            <person name="Vaishampayan P."/>
        </authorList>
    </citation>
    <scope>NUCLEOTIDE SEQUENCE [LARGE SCALE GENOMIC DNA]</scope>
    <source>
        <strain evidence="2 3">MA001</strain>
    </source>
</reference>
<organism evidence="2 3">
    <name type="scientific">Peribacillus asahii</name>
    <dbReference type="NCBI Taxonomy" id="228899"/>
    <lineage>
        <taxon>Bacteria</taxon>
        <taxon>Bacillati</taxon>
        <taxon>Bacillota</taxon>
        <taxon>Bacilli</taxon>
        <taxon>Bacillales</taxon>
        <taxon>Bacillaceae</taxon>
        <taxon>Peribacillus</taxon>
    </lineage>
</organism>
<proteinExistence type="predicted"/>
<accession>A0A398B1A2</accession>
<dbReference type="EMBL" id="QWVS01000032">
    <property type="protein sequence ID" value="RID83709.1"/>
    <property type="molecule type" value="Genomic_DNA"/>
</dbReference>
<evidence type="ECO:0000259" key="1">
    <source>
        <dbReference type="Pfam" id="PF20591"/>
    </source>
</evidence>
<evidence type="ECO:0000313" key="3">
    <source>
        <dbReference type="Proteomes" id="UP000266016"/>
    </source>
</evidence>
<dbReference type="RefSeq" id="WP_119118091.1">
    <property type="nucleotide sequence ID" value="NZ_QWVS01000032.1"/>
</dbReference>
<sequence>MSKEAILNNQTRNRLAPLSYDDMTEDDIKNVLKEEYKVKEVPSFTLYKSSEMEIGKKSGFDGKVIYFKDQNELYFFARGTEPKYNDIMYDAAGIAAAGKIDQLNDAEDMYNEIIHQIIPKDLNKKS</sequence>
<feature type="domain" description="DUF6792" evidence="1">
    <location>
        <begin position="22"/>
        <end position="120"/>
    </location>
</feature>
<dbReference type="Proteomes" id="UP000266016">
    <property type="component" value="Unassembled WGS sequence"/>
</dbReference>
<keyword evidence="3" id="KW-1185">Reference proteome</keyword>
<name>A0A398B1A2_9BACI</name>